<dbReference type="Pfam" id="PF00126">
    <property type="entry name" value="HTH_1"/>
    <property type="match status" value="1"/>
</dbReference>
<evidence type="ECO:0000313" key="6">
    <source>
        <dbReference type="EMBL" id="AEN99700.1"/>
    </source>
</evidence>
<evidence type="ECO:0000256" key="2">
    <source>
        <dbReference type="ARBA" id="ARBA00023015"/>
    </source>
</evidence>
<dbReference type="GO" id="GO:0005829">
    <property type="term" value="C:cytosol"/>
    <property type="evidence" value="ECO:0007669"/>
    <property type="project" value="TreeGrafter"/>
</dbReference>
<dbReference type="InterPro" id="IPR005119">
    <property type="entry name" value="LysR_subst-bd"/>
</dbReference>
<dbReference type="GO" id="GO:0003677">
    <property type="term" value="F:DNA binding"/>
    <property type="evidence" value="ECO:0007669"/>
    <property type="project" value="UniProtKB-KW"/>
</dbReference>
<proteinExistence type="inferred from homology"/>
<dbReference type="KEGG" id="lsn:LSA_13470"/>
<reference evidence="6 7" key="1">
    <citation type="journal article" date="2011" name="Microb. Cell Fact.">
        <title>Genomic analysis reveals Lactobacillus sanfranciscensis as stable element in traditional sourdoughs.</title>
        <authorList>
            <person name="Vogel R.F."/>
            <person name="Pavlovic M."/>
            <person name="Ehrmann M.A."/>
            <person name="Wiezer A."/>
            <person name="Liesegang H."/>
            <person name="Offschanka S."/>
            <person name="Voget S."/>
            <person name="Angelov A."/>
            <person name="Bocker G."/>
            <person name="Liebl W."/>
        </authorList>
    </citation>
    <scope>NUCLEOTIDE SEQUENCE [LARGE SCALE GENOMIC DNA]</scope>
    <source>
        <strain evidence="6 7">TMW 1.1304</strain>
    </source>
</reference>
<dbReference type="InterPro" id="IPR050950">
    <property type="entry name" value="HTH-type_LysR_regulators"/>
</dbReference>
<evidence type="ECO:0000256" key="1">
    <source>
        <dbReference type="ARBA" id="ARBA00009437"/>
    </source>
</evidence>
<feature type="domain" description="HTH lysR-type" evidence="5">
    <location>
        <begin position="13"/>
        <end position="63"/>
    </location>
</feature>
<keyword evidence="2" id="KW-0805">Transcription regulation</keyword>
<keyword evidence="3" id="KW-0238">DNA-binding</keyword>
<dbReference type="PANTHER" id="PTHR30419:SF8">
    <property type="entry name" value="NITROGEN ASSIMILATION TRANSCRIPTIONAL ACTIVATOR-RELATED"/>
    <property type="match status" value="1"/>
</dbReference>
<dbReference type="HOGENOM" id="CLU_039613_6_2_9"/>
<dbReference type="InterPro" id="IPR000847">
    <property type="entry name" value="LysR_HTH_N"/>
</dbReference>
<evidence type="ECO:0000256" key="3">
    <source>
        <dbReference type="ARBA" id="ARBA00023125"/>
    </source>
</evidence>
<dbReference type="Gene3D" id="1.10.10.10">
    <property type="entry name" value="Winged helix-like DNA-binding domain superfamily/Winged helix DNA-binding domain"/>
    <property type="match status" value="1"/>
</dbReference>
<dbReference type="PANTHER" id="PTHR30419">
    <property type="entry name" value="HTH-TYPE TRANSCRIPTIONAL REGULATOR YBHD"/>
    <property type="match status" value="1"/>
</dbReference>
<evidence type="ECO:0000313" key="7">
    <source>
        <dbReference type="Proteomes" id="UP000001285"/>
    </source>
</evidence>
<protein>
    <recommendedName>
        <fullName evidence="5">HTH lysR-type domain-containing protein</fullName>
    </recommendedName>
</protein>
<dbReference type="GO" id="GO:0003700">
    <property type="term" value="F:DNA-binding transcription factor activity"/>
    <property type="evidence" value="ECO:0007669"/>
    <property type="project" value="InterPro"/>
</dbReference>
<dbReference type="Proteomes" id="UP000001285">
    <property type="component" value="Chromosome"/>
</dbReference>
<comment type="similarity">
    <text evidence="1">Belongs to the LysR transcriptional regulatory family.</text>
</comment>
<gene>
    <name evidence="6" type="ordered locus">LSA_13470</name>
</gene>
<evidence type="ECO:0000259" key="5">
    <source>
        <dbReference type="PROSITE" id="PS50931"/>
    </source>
</evidence>
<keyword evidence="7" id="KW-1185">Reference proteome</keyword>
<accession>G2KW29</accession>
<dbReference type="STRING" id="714313.LSA_13470"/>
<organism evidence="6 7">
    <name type="scientific">Fructilactobacillus sanfranciscensis (strain TMW 1.1304)</name>
    <name type="common">Lactobacillus sanfranciscensis</name>
    <dbReference type="NCBI Taxonomy" id="714313"/>
    <lineage>
        <taxon>Bacteria</taxon>
        <taxon>Bacillati</taxon>
        <taxon>Bacillota</taxon>
        <taxon>Bacilli</taxon>
        <taxon>Lactobacillales</taxon>
        <taxon>Lactobacillaceae</taxon>
        <taxon>Fructilactobacillus</taxon>
    </lineage>
</organism>
<dbReference type="Pfam" id="PF03466">
    <property type="entry name" value="LysR_substrate"/>
    <property type="match status" value="1"/>
</dbReference>
<dbReference type="EMBL" id="CP002461">
    <property type="protein sequence ID" value="AEN99700.1"/>
    <property type="molecule type" value="Genomic_DNA"/>
</dbReference>
<dbReference type="InterPro" id="IPR036390">
    <property type="entry name" value="WH_DNA-bd_sf"/>
</dbReference>
<dbReference type="PRINTS" id="PR00039">
    <property type="entry name" value="HTHLYSR"/>
</dbReference>
<dbReference type="SUPFAM" id="SSF46785">
    <property type="entry name" value="Winged helix' DNA-binding domain"/>
    <property type="match status" value="1"/>
</dbReference>
<dbReference type="AlphaFoldDB" id="G2KW29"/>
<evidence type="ECO:0000256" key="4">
    <source>
        <dbReference type="ARBA" id="ARBA00023163"/>
    </source>
</evidence>
<dbReference type="InterPro" id="IPR036388">
    <property type="entry name" value="WH-like_DNA-bd_sf"/>
</dbReference>
<keyword evidence="4" id="KW-0804">Transcription</keyword>
<dbReference type="SUPFAM" id="SSF53850">
    <property type="entry name" value="Periplasmic binding protein-like II"/>
    <property type="match status" value="1"/>
</dbReference>
<name>G2KW29_FRUST</name>
<dbReference type="Gene3D" id="3.40.190.290">
    <property type="match status" value="1"/>
</dbReference>
<dbReference type="PROSITE" id="PS50931">
    <property type="entry name" value="HTH_LYSR"/>
    <property type="match status" value="1"/>
</dbReference>
<sequence>MIRIRYIMNKYWALKLVLEQQSITKAAQIMSYSQPAVSQMLTSLEQELGFPLLNKQRQTLKLTKEGQAIYPFIVKLINDQQALIDKQHEITNQANRLIRIATIPSISQQWLPELISAFQFQNPNVDFSIIQGDNVSIPRLVENGDAELGILNQDAAPDCDCEFLKEQTLRAVLPKSYPFSSDLNALNLAELTKYPYILLEEGLHSESLSQFKSAGLKPHIKMRLHDSFSTLLMVEQGLGYTIMPVDQALDDHHQIRILPTSPIITRKIGILSKNEILMTSAAEKFKKFVKKHAQELN</sequence>
<dbReference type="eggNOG" id="COG0583">
    <property type="taxonomic scope" value="Bacteria"/>
</dbReference>
<dbReference type="CDD" id="cd05466">
    <property type="entry name" value="PBP2_LTTR_substrate"/>
    <property type="match status" value="1"/>
</dbReference>